<reference evidence="1 2" key="1">
    <citation type="journal article" date="2021" name="Plant Biotechnol. J.">
        <title>Multi-omics assisted identification of the key and species-specific regulatory components of drought-tolerant mechanisms in Gossypium stocksii.</title>
        <authorList>
            <person name="Yu D."/>
            <person name="Ke L."/>
            <person name="Zhang D."/>
            <person name="Wu Y."/>
            <person name="Sun Y."/>
            <person name="Mei J."/>
            <person name="Sun J."/>
            <person name="Sun Y."/>
        </authorList>
    </citation>
    <scope>NUCLEOTIDE SEQUENCE [LARGE SCALE GENOMIC DNA]</scope>
    <source>
        <strain evidence="2">cv. E1</strain>
        <tissue evidence="1">Leaf</tissue>
    </source>
</reference>
<comment type="caution">
    <text evidence="1">The sequence shown here is derived from an EMBL/GenBank/DDBJ whole genome shotgun (WGS) entry which is preliminary data.</text>
</comment>
<evidence type="ECO:0000313" key="2">
    <source>
        <dbReference type="Proteomes" id="UP000828251"/>
    </source>
</evidence>
<proteinExistence type="predicted"/>
<dbReference type="Proteomes" id="UP000828251">
    <property type="component" value="Unassembled WGS sequence"/>
</dbReference>
<protein>
    <submittedName>
        <fullName evidence="1">Uncharacterized protein</fullName>
    </submittedName>
</protein>
<organism evidence="1 2">
    <name type="scientific">Gossypium stocksii</name>
    <dbReference type="NCBI Taxonomy" id="47602"/>
    <lineage>
        <taxon>Eukaryota</taxon>
        <taxon>Viridiplantae</taxon>
        <taxon>Streptophyta</taxon>
        <taxon>Embryophyta</taxon>
        <taxon>Tracheophyta</taxon>
        <taxon>Spermatophyta</taxon>
        <taxon>Magnoliopsida</taxon>
        <taxon>eudicotyledons</taxon>
        <taxon>Gunneridae</taxon>
        <taxon>Pentapetalae</taxon>
        <taxon>rosids</taxon>
        <taxon>malvids</taxon>
        <taxon>Malvales</taxon>
        <taxon>Malvaceae</taxon>
        <taxon>Malvoideae</taxon>
        <taxon>Gossypium</taxon>
    </lineage>
</organism>
<keyword evidence="2" id="KW-1185">Reference proteome</keyword>
<name>A0A9D3ZR62_9ROSI</name>
<dbReference type="EMBL" id="JAIQCV010000010">
    <property type="protein sequence ID" value="KAH1056845.1"/>
    <property type="molecule type" value="Genomic_DNA"/>
</dbReference>
<dbReference type="OrthoDB" id="1751334at2759"/>
<evidence type="ECO:0000313" key="1">
    <source>
        <dbReference type="EMBL" id="KAH1056845.1"/>
    </source>
</evidence>
<sequence length="94" mass="10596">MGSVLLSIFTSSSGPSIYILTHNENHSASYVGIATALKDIQLLLDQQLEEQVPLVNYAIMEMHQTDRVLQQFGFRQSIPVASEVLDEEYKIDLR</sequence>
<dbReference type="AlphaFoldDB" id="A0A9D3ZR62"/>
<accession>A0A9D3ZR62</accession>
<gene>
    <name evidence="1" type="ORF">J1N35_034910</name>
</gene>